<feature type="transmembrane region" description="Helical" evidence="1">
    <location>
        <begin position="198"/>
        <end position="217"/>
    </location>
</feature>
<keyword evidence="1" id="KW-1133">Transmembrane helix</keyword>
<feature type="transmembrane region" description="Helical" evidence="1">
    <location>
        <begin position="565"/>
        <end position="587"/>
    </location>
</feature>
<feature type="transmembrane region" description="Helical" evidence="1">
    <location>
        <begin position="159"/>
        <end position="178"/>
    </location>
</feature>
<evidence type="ECO:0008006" key="4">
    <source>
        <dbReference type="Google" id="ProtNLM"/>
    </source>
</evidence>
<protein>
    <recommendedName>
        <fullName evidence="4">Gustatory receptor</fullName>
    </recommendedName>
</protein>
<gene>
    <name evidence="2" type="ORF">GZH46_02348</name>
</gene>
<feature type="non-terminal residue" evidence="2">
    <location>
        <position position="597"/>
    </location>
</feature>
<dbReference type="EMBL" id="JAIFTH010000649">
    <property type="protein sequence ID" value="KAG9509141.1"/>
    <property type="molecule type" value="Genomic_DNA"/>
</dbReference>
<organism evidence="2 3">
    <name type="scientific">Fragariocoptes setiger</name>
    <dbReference type="NCBI Taxonomy" id="1670756"/>
    <lineage>
        <taxon>Eukaryota</taxon>
        <taxon>Metazoa</taxon>
        <taxon>Ecdysozoa</taxon>
        <taxon>Arthropoda</taxon>
        <taxon>Chelicerata</taxon>
        <taxon>Arachnida</taxon>
        <taxon>Acari</taxon>
        <taxon>Acariformes</taxon>
        <taxon>Trombidiformes</taxon>
        <taxon>Prostigmata</taxon>
        <taxon>Eupodina</taxon>
        <taxon>Eriophyoidea</taxon>
        <taxon>Phytoptidae</taxon>
        <taxon>Fragariocoptes</taxon>
    </lineage>
</organism>
<keyword evidence="3" id="KW-1185">Reference proteome</keyword>
<reference evidence="2 3" key="1">
    <citation type="submission" date="2020-10" db="EMBL/GenBank/DDBJ databases">
        <authorList>
            <person name="Klimov P.B."/>
            <person name="Dyachkov S.M."/>
            <person name="Chetverikov P.E."/>
        </authorList>
    </citation>
    <scope>NUCLEOTIDE SEQUENCE [LARGE SCALE GENOMIC DNA]</scope>
    <source>
        <strain evidence="2">BMOC 18-1129-001#AD2665</strain>
        <tissue evidence="2">Entire mites</tissue>
    </source>
</reference>
<feature type="transmembrane region" description="Helical" evidence="1">
    <location>
        <begin position="458"/>
        <end position="477"/>
    </location>
</feature>
<comment type="caution">
    <text evidence="2">The sequence shown here is derived from an EMBL/GenBank/DDBJ whole genome shotgun (WGS) entry which is preliminary data.</text>
</comment>
<feature type="transmembrane region" description="Helical" evidence="1">
    <location>
        <begin position="267"/>
        <end position="290"/>
    </location>
</feature>
<evidence type="ECO:0000313" key="2">
    <source>
        <dbReference type="EMBL" id="KAG9509141.1"/>
    </source>
</evidence>
<evidence type="ECO:0000256" key="1">
    <source>
        <dbReference type="SAM" id="Phobius"/>
    </source>
</evidence>
<proteinExistence type="predicted"/>
<name>A0ABQ7S702_9ACAR</name>
<dbReference type="Proteomes" id="UP000825002">
    <property type="component" value="Unassembled WGS sequence"/>
</dbReference>
<keyword evidence="1" id="KW-0472">Membrane</keyword>
<evidence type="ECO:0000313" key="3">
    <source>
        <dbReference type="Proteomes" id="UP000825002"/>
    </source>
</evidence>
<feature type="transmembrane region" description="Helical" evidence="1">
    <location>
        <begin position="483"/>
        <end position="504"/>
    </location>
</feature>
<sequence>MNMDNLYKDRILLHYLHQIGRHKSQHQAYMNKNIRACIDCILSNYNCHRGDYESDFINQEESGTFKKSNKCRETYLDLAFRQYGLMVKNDHNFNLANEDDPLQCASGCCDGHLATARRINWQPNIATTWPRNTQHTKIDSSSTIEVSHRMKFLFELYRIITDTLSVTLLVKSIILLFVDMPYNVLGADLFALGSHRRPLMAIGVVSQLCSNAATFMYRFTTNGYSRVTCHVQQAHLEPFVGSNTYNFHQRHIVFDLRQHGSKLRRNVWSIIRLVPLSIVPLLVVSAFFMWDQARSLVLDDIATNNMTEAETEQQIHTIRLSLMIFMPIYFVNLSIIYPRLALIIYRFIFNCQSLSHEFKVIAEELSDIVAQLSLDHDEHWALTVVEKHCHLSRSVFHRNQRKISKERLTKVSNTNLFDQMASMKFDLCDRIAALYLKHDELCEILTISDGIWSRLVRVYLLSSSVVILLSIFCALHVNCNGYHLFVMASFAIFFVILLTTVATNSISLTTEAHRPVAALEYLMHNIRLPENTKECVVDFYKRVQGLPISYTARVLGDRNLTGENIVIIINTLLTGFFIFSETFMSYLNKHSDYLNLM</sequence>
<accession>A0ABQ7S702</accession>
<keyword evidence="1" id="KW-0812">Transmembrane</keyword>